<name>A0A433U3F2_ELYCH</name>
<keyword evidence="2" id="KW-0472">Membrane</keyword>
<keyword evidence="4" id="KW-1185">Reference proteome</keyword>
<organism evidence="3 4">
    <name type="scientific">Elysia chlorotica</name>
    <name type="common">Eastern emerald elysia</name>
    <name type="synonym">Sea slug</name>
    <dbReference type="NCBI Taxonomy" id="188477"/>
    <lineage>
        <taxon>Eukaryota</taxon>
        <taxon>Metazoa</taxon>
        <taxon>Spiralia</taxon>
        <taxon>Lophotrochozoa</taxon>
        <taxon>Mollusca</taxon>
        <taxon>Gastropoda</taxon>
        <taxon>Heterobranchia</taxon>
        <taxon>Euthyneura</taxon>
        <taxon>Panpulmonata</taxon>
        <taxon>Sacoglossa</taxon>
        <taxon>Placobranchoidea</taxon>
        <taxon>Plakobranchidae</taxon>
        <taxon>Elysia</taxon>
    </lineage>
</organism>
<feature type="transmembrane region" description="Helical" evidence="2">
    <location>
        <begin position="129"/>
        <end position="154"/>
    </location>
</feature>
<dbReference type="EMBL" id="RQTK01000086">
    <property type="protein sequence ID" value="RUS88349.1"/>
    <property type="molecule type" value="Genomic_DNA"/>
</dbReference>
<reference evidence="3 4" key="1">
    <citation type="submission" date="2019-01" db="EMBL/GenBank/DDBJ databases">
        <title>A draft genome assembly of the solar-powered sea slug Elysia chlorotica.</title>
        <authorList>
            <person name="Cai H."/>
            <person name="Li Q."/>
            <person name="Fang X."/>
            <person name="Li J."/>
            <person name="Curtis N.E."/>
            <person name="Altenburger A."/>
            <person name="Shibata T."/>
            <person name="Feng M."/>
            <person name="Maeda T."/>
            <person name="Schwartz J.A."/>
            <person name="Shigenobu S."/>
            <person name="Lundholm N."/>
            <person name="Nishiyama T."/>
            <person name="Yang H."/>
            <person name="Hasebe M."/>
            <person name="Li S."/>
            <person name="Pierce S.K."/>
            <person name="Wang J."/>
        </authorList>
    </citation>
    <scope>NUCLEOTIDE SEQUENCE [LARGE SCALE GENOMIC DNA]</scope>
    <source>
        <strain evidence="3">EC2010</strain>
        <tissue evidence="3">Whole organism of an adult</tissue>
    </source>
</reference>
<dbReference type="Proteomes" id="UP000271974">
    <property type="component" value="Unassembled WGS sequence"/>
</dbReference>
<keyword evidence="2" id="KW-1133">Transmembrane helix</keyword>
<protein>
    <recommendedName>
        <fullName evidence="5">SEA domain-containing protein</fullName>
    </recommendedName>
</protein>
<sequence length="234" mass="26362">MTRTLPEEGEDTRPHWVKTLDRKLVHSSRPEDWNRSLTSSKATNPTAAARGKMEKQSAEKHKSHKNTGIDDKPRKRRGKSEGRGTQGGYVYGAAYPPMYYRSRSLDSSSVGSRRTTSSARREKKRSRMLALFCILLILAFIVAALIGWLTYFLLMRGRSDKDAFSTILTFPLHFLNYPHAMNQEHVGARNSSRTLAVDASLRILNETFTPGMVNTSSVDFLRIAGPVCEEVLLE</sequence>
<evidence type="ECO:0008006" key="5">
    <source>
        <dbReference type="Google" id="ProtNLM"/>
    </source>
</evidence>
<proteinExistence type="predicted"/>
<feature type="region of interest" description="Disordered" evidence="1">
    <location>
        <begin position="1"/>
        <end position="89"/>
    </location>
</feature>
<gene>
    <name evidence="3" type="ORF">EGW08_003920</name>
</gene>
<keyword evidence="2" id="KW-0812">Transmembrane</keyword>
<feature type="compositionally biased region" description="Basic and acidic residues" evidence="1">
    <location>
        <begin position="51"/>
        <end position="60"/>
    </location>
</feature>
<comment type="caution">
    <text evidence="3">The sequence shown here is derived from an EMBL/GenBank/DDBJ whole genome shotgun (WGS) entry which is preliminary data.</text>
</comment>
<evidence type="ECO:0000313" key="3">
    <source>
        <dbReference type="EMBL" id="RUS88349.1"/>
    </source>
</evidence>
<evidence type="ECO:0000313" key="4">
    <source>
        <dbReference type="Proteomes" id="UP000271974"/>
    </source>
</evidence>
<evidence type="ECO:0000256" key="1">
    <source>
        <dbReference type="SAM" id="MobiDB-lite"/>
    </source>
</evidence>
<dbReference type="AlphaFoldDB" id="A0A433U3F2"/>
<feature type="compositionally biased region" description="Basic and acidic residues" evidence="1">
    <location>
        <begin position="11"/>
        <end position="34"/>
    </location>
</feature>
<feature type="compositionally biased region" description="Polar residues" evidence="1">
    <location>
        <begin position="35"/>
        <end position="46"/>
    </location>
</feature>
<evidence type="ECO:0000256" key="2">
    <source>
        <dbReference type="SAM" id="Phobius"/>
    </source>
</evidence>
<accession>A0A433U3F2</accession>